<dbReference type="PANTHER" id="PTHR30006">
    <property type="entry name" value="THIAMINE-BINDING PERIPLASMIC PROTEIN-RELATED"/>
    <property type="match status" value="1"/>
</dbReference>
<reference evidence="3 4" key="1">
    <citation type="submission" date="2018-04" db="EMBL/GenBank/DDBJ databases">
        <title>Genomic Encyclopedia of Type Strains, Phase IV (KMG-IV): sequencing the most valuable type-strain genomes for metagenomic binning, comparative biology and taxonomic classification.</title>
        <authorList>
            <person name="Goeker M."/>
        </authorList>
    </citation>
    <scope>NUCLEOTIDE SEQUENCE [LARGE SCALE GENOMIC DNA]</scope>
    <source>
        <strain evidence="3 4">DSM 10065</strain>
    </source>
</reference>
<dbReference type="PANTHER" id="PTHR30006:SF24">
    <property type="entry name" value="SLL0237 PROTEIN"/>
    <property type="match status" value="1"/>
</dbReference>
<dbReference type="EMBL" id="QEKO01000001">
    <property type="protein sequence ID" value="PVY68194.1"/>
    <property type="molecule type" value="Genomic_DNA"/>
</dbReference>
<dbReference type="Pfam" id="PF13343">
    <property type="entry name" value="SBP_bac_6"/>
    <property type="match status" value="1"/>
</dbReference>
<feature type="chain" id="PRO_5015451732" evidence="2">
    <location>
        <begin position="32"/>
        <end position="362"/>
    </location>
</feature>
<proteinExistence type="predicted"/>
<keyword evidence="4" id="KW-1185">Reference proteome</keyword>
<evidence type="ECO:0000256" key="2">
    <source>
        <dbReference type="SAM" id="SignalP"/>
    </source>
</evidence>
<organism evidence="3 4">
    <name type="scientific">Pusillimonas noertemannii</name>
    <dbReference type="NCBI Taxonomy" id="305977"/>
    <lineage>
        <taxon>Bacteria</taxon>
        <taxon>Pseudomonadati</taxon>
        <taxon>Pseudomonadota</taxon>
        <taxon>Betaproteobacteria</taxon>
        <taxon>Burkholderiales</taxon>
        <taxon>Alcaligenaceae</taxon>
        <taxon>Pusillimonas</taxon>
    </lineage>
</organism>
<dbReference type="Proteomes" id="UP000246145">
    <property type="component" value="Unassembled WGS sequence"/>
</dbReference>
<comment type="caution">
    <text evidence="3">The sequence shown here is derived from an EMBL/GenBank/DDBJ whole genome shotgun (WGS) entry which is preliminary data.</text>
</comment>
<keyword evidence="1 2" id="KW-0732">Signal</keyword>
<dbReference type="Gene3D" id="3.40.190.10">
    <property type="entry name" value="Periplasmic binding protein-like II"/>
    <property type="match status" value="2"/>
</dbReference>
<evidence type="ECO:0000313" key="3">
    <source>
        <dbReference type="EMBL" id="PVY68194.1"/>
    </source>
</evidence>
<gene>
    <name evidence="3" type="ORF">C7440_0583</name>
</gene>
<evidence type="ECO:0000256" key="1">
    <source>
        <dbReference type="ARBA" id="ARBA00022729"/>
    </source>
</evidence>
<accession>A0A2U1CQS9</accession>
<name>A0A2U1CQS9_9BURK</name>
<dbReference type="SUPFAM" id="SSF53850">
    <property type="entry name" value="Periplasmic binding protein-like II"/>
    <property type="match status" value="1"/>
</dbReference>
<feature type="signal peptide" evidence="2">
    <location>
        <begin position="1"/>
        <end position="31"/>
    </location>
</feature>
<protein>
    <submittedName>
        <fullName evidence="3">Iron(III) transport system substrate-binding protein</fullName>
    </submittedName>
</protein>
<dbReference type="AlphaFoldDB" id="A0A2U1CQS9"/>
<dbReference type="RefSeq" id="WP_243410813.1">
    <property type="nucleotide sequence ID" value="NZ_JACCEX010000001.1"/>
</dbReference>
<sequence>MQCAFRQARRKALALAAGLLWAAAASLSAHAEGIVAYSGPDREARLLEGARGEGSLTVYTSMRNHDMRELADAFERKYGVKVVFWRGNAQKVLQRTVSEAQAGRHEADVVQAPALVMQALHEEKLLQPLYSSNFAQLRPEALNDSGTWVAVRAYVYVQAYNTDKVSRDELPASYEDLLEPRWKGRLGAEAKAQEWFRTLLQQMGEEKGLALFRRIVAENGVSVRSGNSLLNNLVVSGEVPFALSVYNYMPEKSMSEGAPINYVALKPTIAYNDGIGVAAAARHPHAAALFVDFMLDEGMKLMKKQQHLTMHKQDDEVLERFDPVFIDAAAMLKDYDDWTVFYQDVIAGRPAQLPSEGEKGKQ</sequence>
<dbReference type="STRING" id="1231391.GCA_000308195_03403"/>
<evidence type="ECO:0000313" key="4">
    <source>
        <dbReference type="Proteomes" id="UP000246145"/>
    </source>
</evidence>